<evidence type="ECO:0000256" key="3">
    <source>
        <dbReference type="ARBA" id="ARBA00023315"/>
    </source>
</evidence>
<dbReference type="InterPro" id="IPR002505">
    <property type="entry name" value="PTA_PTB"/>
</dbReference>
<sequence length="301" mass="31956">MIRNFDDILNLAKKKGPKTVSVAVAQDKEVLLAVKEAKEREVADAILVGDKEEIVKIAKTIDLDVDKFEIVDVKDNKEASLKAVELVSIGKAHMVMKGLVDTSIILKAVLNDEVGLKTGKVLSHVAVFDMPTYEKVLLVTDAAMNIAPSLDAKKEILENATFVAHSLDIEEPKVAVICAKEKVNPKMPDTVDAASLTEMNENGEITGCMVKGPFALDNAVSKEAAKHKGIDHPVAGDADILLMPDIEAGNVLYKALVFLAGAENAGVIVGAKAPVVLTSRADSDAAKLNSIALGVLMASKN</sequence>
<dbReference type="SUPFAM" id="SSF53659">
    <property type="entry name" value="Isocitrate/Isopropylmalate dehydrogenase-like"/>
    <property type="match status" value="1"/>
</dbReference>
<dbReference type="NCBIfam" id="NF004472">
    <property type="entry name" value="PRK05805.1"/>
    <property type="match status" value="1"/>
</dbReference>
<dbReference type="Proteomes" id="UP000724672">
    <property type="component" value="Unassembled WGS sequence"/>
</dbReference>
<name>A0A942UXR3_9FIRM</name>
<keyword evidence="3 5" id="KW-0012">Acyltransferase</keyword>
<evidence type="ECO:0000259" key="4">
    <source>
        <dbReference type="Pfam" id="PF01515"/>
    </source>
</evidence>
<protein>
    <submittedName>
        <fullName evidence="5">Phosphate butyryltransferase</fullName>
        <ecNumber evidence="5">2.3.1.19</ecNumber>
    </submittedName>
</protein>
<dbReference type="PANTHER" id="PTHR43356:SF2">
    <property type="entry name" value="PHOSPHATE ACETYLTRANSFERASE"/>
    <property type="match status" value="1"/>
</dbReference>
<dbReference type="GO" id="GO:0050182">
    <property type="term" value="F:phosphate butyryltransferase activity"/>
    <property type="evidence" value="ECO:0007669"/>
    <property type="project" value="UniProtKB-EC"/>
</dbReference>
<dbReference type="PANTHER" id="PTHR43356">
    <property type="entry name" value="PHOSPHATE ACETYLTRANSFERASE"/>
    <property type="match status" value="1"/>
</dbReference>
<evidence type="ECO:0000313" key="5">
    <source>
        <dbReference type="EMBL" id="MBS4538276.1"/>
    </source>
</evidence>
<gene>
    <name evidence="5" type="primary">ptb</name>
    <name evidence="5" type="ORF">GOQ27_07360</name>
</gene>
<evidence type="ECO:0000256" key="2">
    <source>
        <dbReference type="ARBA" id="ARBA00022679"/>
    </source>
</evidence>
<feature type="domain" description="Phosphate acetyl/butaryl transferase" evidence="4">
    <location>
        <begin position="77"/>
        <end position="293"/>
    </location>
</feature>
<keyword evidence="6" id="KW-1185">Reference proteome</keyword>
<dbReference type="RefSeq" id="WP_203366201.1">
    <property type="nucleotide sequence ID" value="NZ_WSFT01000029.1"/>
</dbReference>
<dbReference type="InterPro" id="IPR050500">
    <property type="entry name" value="Phos_Acetyltrans/Butyryltrans"/>
</dbReference>
<dbReference type="InterPro" id="IPR012147">
    <property type="entry name" value="P_Ac_Bu_trans"/>
</dbReference>
<dbReference type="EC" id="2.3.1.19" evidence="5"/>
<proteinExistence type="inferred from homology"/>
<dbReference type="NCBIfam" id="NF006045">
    <property type="entry name" value="PRK08190.1"/>
    <property type="match status" value="1"/>
</dbReference>
<dbReference type="Gene3D" id="3.40.718.10">
    <property type="entry name" value="Isopropylmalate Dehydrogenase"/>
    <property type="match status" value="1"/>
</dbReference>
<evidence type="ECO:0000256" key="1">
    <source>
        <dbReference type="ARBA" id="ARBA00005656"/>
    </source>
</evidence>
<comment type="caution">
    <text evidence="5">The sequence shown here is derived from an EMBL/GenBank/DDBJ whole genome shotgun (WGS) entry which is preliminary data.</text>
</comment>
<dbReference type="Pfam" id="PF01515">
    <property type="entry name" value="PTA_PTB"/>
    <property type="match status" value="1"/>
</dbReference>
<dbReference type="AlphaFoldDB" id="A0A942UXR3"/>
<organism evidence="5 6">
    <name type="scientific">Anaeromonas frigoriresistens</name>
    <dbReference type="NCBI Taxonomy" id="2683708"/>
    <lineage>
        <taxon>Bacteria</taxon>
        <taxon>Bacillati</taxon>
        <taxon>Bacillota</taxon>
        <taxon>Tissierellia</taxon>
        <taxon>Tissierellales</taxon>
        <taxon>Thermohalobacteraceae</taxon>
        <taxon>Anaeromonas</taxon>
    </lineage>
</organism>
<dbReference type="EMBL" id="WSFT01000029">
    <property type="protein sequence ID" value="MBS4538276.1"/>
    <property type="molecule type" value="Genomic_DNA"/>
</dbReference>
<evidence type="ECO:0000313" key="6">
    <source>
        <dbReference type="Proteomes" id="UP000724672"/>
    </source>
</evidence>
<comment type="similarity">
    <text evidence="1">Belongs to the phosphate acetyltransferase and butyryltransferase family.</text>
</comment>
<dbReference type="PIRSF" id="PIRSF000428">
    <property type="entry name" value="P_Ac_trans"/>
    <property type="match status" value="1"/>
</dbReference>
<keyword evidence="2 5" id="KW-0808">Transferase</keyword>
<reference evidence="5" key="1">
    <citation type="submission" date="2019-12" db="EMBL/GenBank/DDBJ databases">
        <title>Clostridiaceae gen. nov. sp. nov., isolated from sediment in Xinjiang, China.</title>
        <authorList>
            <person name="Zhang R."/>
        </authorList>
    </citation>
    <scope>NUCLEOTIDE SEQUENCE</scope>
    <source>
        <strain evidence="5">D2Q-11</strain>
    </source>
</reference>
<accession>A0A942UXR3</accession>
<dbReference type="InterPro" id="IPR014079">
    <property type="entry name" value="Phosphate_butyryltransferase"/>
</dbReference>
<dbReference type="GO" id="GO:0019605">
    <property type="term" value="P:butyrate metabolic process"/>
    <property type="evidence" value="ECO:0007669"/>
    <property type="project" value="InterPro"/>
</dbReference>
<dbReference type="NCBIfam" id="TIGR02706">
    <property type="entry name" value="P_butyryltrans"/>
    <property type="match status" value="1"/>
</dbReference>